<accession>A0A7X0TNG1</accession>
<evidence type="ECO:0000256" key="1">
    <source>
        <dbReference type="SAM" id="SignalP"/>
    </source>
</evidence>
<organism evidence="3 4">
    <name type="scientific">Listeria booriae</name>
    <dbReference type="NCBI Taxonomy" id="1552123"/>
    <lineage>
        <taxon>Bacteria</taxon>
        <taxon>Bacillati</taxon>
        <taxon>Bacillota</taxon>
        <taxon>Bacilli</taxon>
        <taxon>Bacillales</taxon>
        <taxon>Listeriaceae</taxon>
        <taxon>Listeria</taxon>
    </lineage>
</organism>
<protein>
    <recommendedName>
        <fullName evidence="2">Bacterial Ig domain-containing protein</fullName>
    </recommendedName>
</protein>
<reference evidence="3 4" key="1">
    <citation type="submission" date="2020-03" db="EMBL/GenBank/DDBJ databases">
        <title>Soil Listeria distribution.</title>
        <authorList>
            <person name="Liao J."/>
            <person name="Wiedmann M."/>
        </authorList>
    </citation>
    <scope>NUCLEOTIDE SEQUENCE [LARGE SCALE GENOMIC DNA]</scope>
    <source>
        <strain evidence="3 4">FSL L7-1833</strain>
    </source>
</reference>
<feature type="domain" description="Bacterial Ig" evidence="2">
    <location>
        <begin position="252"/>
        <end position="327"/>
    </location>
</feature>
<feature type="domain" description="Bacterial Ig" evidence="2">
    <location>
        <begin position="495"/>
        <end position="568"/>
    </location>
</feature>
<comment type="caution">
    <text evidence="3">The sequence shown here is derived from an EMBL/GenBank/DDBJ whole genome shotgun (WGS) entry which is preliminary data.</text>
</comment>
<dbReference type="InterPro" id="IPR041498">
    <property type="entry name" value="Big_6"/>
</dbReference>
<keyword evidence="1" id="KW-0732">Signal</keyword>
<dbReference type="RefSeq" id="WP_185373848.1">
    <property type="nucleotide sequence ID" value="NZ_JAARNB010000002.1"/>
</dbReference>
<feature type="signal peptide" evidence="1">
    <location>
        <begin position="1"/>
        <end position="21"/>
    </location>
</feature>
<evidence type="ECO:0000313" key="3">
    <source>
        <dbReference type="EMBL" id="MBC1332047.1"/>
    </source>
</evidence>
<gene>
    <name evidence="3" type="ORF">HB759_08875</name>
</gene>
<dbReference type="NCBIfam" id="NF033510">
    <property type="entry name" value="Ca_tandemer"/>
    <property type="match status" value="1"/>
</dbReference>
<evidence type="ECO:0000259" key="2">
    <source>
        <dbReference type="Pfam" id="PF17936"/>
    </source>
</evidence>
<feature type="chain" id="PRO_5039026470" description="Bacterial Ig domain-containing protein" evidence="1">
    <location>
        <begin position="22"/>
        <end position="744"/>
    </location>
</feature>
<feature type="domain" description="Bacterial Ig" evidence="2">
    <location>
        <begin position="423"/>
        <end position="476"/>
    </location>
</feature>
<dbReference type="AlphaFoldDB" id="A0A7X0TNG1"/>
<dbReference type="EMBL" id="JAAROL010000003">
    <property type="protein sequence ID" value="MBC1332047.1"/>
    <property type="molecule type" value="Genomic_DNA"/>
</dbReference>
<sequence length="744" mass="77744">MKKKALLWVAGLAATTGGALGLTDNETKVRATENKIISQSANTSPEVGTTSSRAPFAESVDVSMSADKSLQVTEGFHLGSTSISGISTPGGEVSIKYLYDSNYIAKVTVDDQGRWQAIIPKLAVGNCLLLEDYTIAPTNGGIPASAIYQLWPSKLTESNFDLATTNTTTVTGSGGYPGVEVEVTFSVKVGNQVRPMKSSGIVDQDGNFEVPIVKQATGYTLNVQQKWNGTVFGIDGSHGVMNFYVKVVEGIEKPTVDKVSSKETKVTGKGKQGAKVRVQSSGQEIGVATVGQNGVFEVTIPAQKMGNELQITQEEDKDVSESTKVIVEQEVPEVTSELKEGMTTISGTASPGADVAVWTGAVAPVANVKSDVITGQWTATVPALIGGNSVQVNASLGLNQIKASIRYGIELGSITELRAIIAGERVKVTGKGSPGATLNVKAGGNFVGTTTVDNTGKFELLIRRTIEGEKLSVSQTKNGMISIVSETLVLKGIDAPNNIDIVTASSTEVSGKGKPGATVSIKVNGQEIGTGQVNNDGNFEVTIPKQAEGTKLSITQKEGEDESASVVVTVISAQLTKPTIDDYYVSAAYIRGTAPAGAVRVTLIIDGKVTKIGSINADGKYAIYANDIAALKVAGTNFEIAVTDVHGQRSEVASGTVKGLSNLMVNPYRAGQANITGAVEKNVERIAVYDKAGTILRYGQINADGTFRIYVSGFAAMQVVGDNFTVRALNSTGIIAQATATILP</sequence>
<dbReference type="Proteomes" id="UP000532866">
    <property type="component" value="Unassembled WGS sequence"/>
</dbReference>
<evidence type="ECO:0000313" key="4">
    <source>
        <dbReference type="Proteomes" id="UP000532866"/>
    </source>
</evidence>
<name>A0A7X0TNG1_9LIST</name>
<proteinExistence type="predicted"/>
<dbReference type="Gene3D" id="2.60.40.10">
    <property type="entry name" value="Immunoglobulins"/>
    <property type="match status" value="3"/>
</dbReference>
<dbReference type="InterPro" id="IPR013783">
    <property type="entry name" value="Ig-like_fold"/>
</dbReference>
<dbReference type="Pfam" id="PF17936">
    <property type="entry name" value="Big_6"/>
    <property type="match status" value="3"/>
</dbReference>